<feature type="domain" description="D-isomer specific 2-hydroxyacid dehydrogenase NAD-binding" evidence="5">
    <location>
        <begin position="109"/>
        <end position="281"/>
    </location>
</feature>
<dbReference type="PANTHER" id="PTHR43333:SF1">
    <property type="entry name" value="D-ISOMER SPECIFIC 2-HYDROXYACID DEHYDROGENASE NAD-BINDING DOMAIN-CONTAINING PROTEIN"/>
    <property type="match status" value="1"/>
</dbReference>
<feature type="domain" description="D-isomer specific 2-hydroxyacid dehydrogenase catalytic" evidence="4">
    <location>
        <begin position="47"/>
        <end position="306"/>
    </location>
</feature>
<sequence>MPDIVVRRHSVHGMPTEEYASALRERLPDREVAVARTPASERDLVTDAAVLTGSAIDESLLERAESLRLFASTYAGYDHLPLDALADRGVALTTASGVHGPNIAEYVVGAWLSLARGFLRARRQQREGVWQAFQADDFAGSRVCVVGLGAIGEAIVDRLDGFDVETVAVRHSPEKGAATDEVYGYDEAHEAMADARYVALACPLTDETRGLVDRALLRTMHPDCVLVNVARGPVADTDALVEAFQRNHLGGAVLDVTDPEPLPGDHPLWDFENVLLTPHNAGHTPAYYERLADIVAENVRRAESTGSWDGLENQVGL</sequence>
<evidence type="ECO:0000259" key="4">
    <source>
        <dbReference type="Pfam" id="PF00389"/>
    </source>
</evidence>
<evidence type="ECO:0000313" key="6">
    <source>
        <dbReference type="EMBL" id="MDS0281383.1"/>
    </source>
</evidence>
<dbReference type="EMBL" id="JAMQOS010000001">
    <property type="protein sequence ID" value="MDS0281383.1"/>
    <property type="molecule type" value="Genomic_DNA"/>
</dbReference>
<accession>A0ABU2FKV4</accession>
<organism evidence="6 7">
    <name type="scientific">Haloarcula onubensis</name>
    <dbReference type="NCBI Taxonomy" id="2950539"/>
    <lineage>
        <taxon>Archaea</taxon>
        <taxon>Methanobacteriati</taxon>
        <taxon>Methanobacteriota</taxon>
        <taxon>Stenosarchaea group</taxon>
        <taxon>Halobacteria</taxon>
        <taxon>Halobacteriales</taxon>
        <taxon>Haloarculaceae</taxon>
        <taxon>Haloarcula</taxon>
    </lineage>
</organism>
<dbReference type="SUPFAM" id="SSF51735">
    <property type="entry name" value="NAD(P)-binding Rossmann-fold domains"/>
    <property type="match status" value="1"/>
</dbReference>
<dbReference type="InterPro" id="IPR036291">
    <property type="entry name" value="NAD(P)-bd_dom_sf"/>
</dbReference>
<keyword evidence="7" id="KW-1185">Reference proteome</keyword>
<protein>
    <submittedName>
        <fullName evidence="6">D-2-hydroxyacid dehydrogenase</fullName>
    </submittedName>
</protein>
<dbReference type="Gene3D" id="3.40.50.720">
    <property type="entry name" value="NAD(P)-binding Rossmann-like Domain"/>
    <property type="match status" value="2"/>
</dbReference>
<evidence type="ECO:0000313" key="7">
    <source>
        <dbReference type="Proteomes" id="UP001268864"/>
    </source>
</evidence>
<dbReference type="Pfam" id="PF00389">
    <property type="entry name" value="2-Hacid_dh"/>
    <property type="match status" value="1"/>
</dbReference>
<reference evidence="6 7" key="1">
    <citation type="submission" date="2022-06" db="EMBL/GenBank/DDBJ databases">
        <title>Halomicroarcula sp. a new haloarchaeum isolate from saline soil.</title>
        <authorList>
            <person name="Strakova D."/>
            <person name="Galisteo C."/>
            <person name="Sanchez-Porro C."/>
            <person name="Ventosa A."/>
        </authorList>
    </citation>
    <scope>NUCLEOTIDE SEQUENCE [LARGE SCALE GENOMIC DNA]</scope>
    <source>
        <strain evidence="6 7">S3CR25-11</strain>
    </source>
</reference>
<dbReference type="CDD" id="cd05300">
    <property type="entry name" value="2-Hacid_dh_1"/>
    <property type="match status" value="1"/>
</dbReference>
<dbReference type="InterPro" id="IPR006140">
    <property type="entry name" value="D-isomer_DH_NAD-bd"/>
</dbReference>
<evidence type="ECO:0000256" key="2">
    <source>
        <dbReference type="ARBA" id="ARBA00023027"/>
    </source>
</evidence>
<evidence type="ECO:0000256" key="1">
    <source>
        <dbReference type="ARBA" id="ARBA00023002"/>
    </source>
</evidence>
<comment type="similarity">
    <text evidence="3">Belongs to the D-isomer specific 2-hydroxyacid dehydrogenase family.</text>
</comment>
<name>A0ABU2FKV4_9EURY</name>
<proteinExistence type="inferred from homology"/>
<dbReference type="Proteomes" id="UP001268864">
    <property type="component" value="Unassembled WGS sequence"/>
</dbReference>
<keyword evidence="1 3" id="KW-0560">Oxidoreductase</keyword>
<gene>
    <name evidence="6" type="ORF">NDI86_04550</name>
</gene>
<dbReference type="RefSeq" id="WP_310899219.1">
    <property type="nucleotide sequence ID" value="NZ_JAMQOS010000001.1"/>
</dbReference>
<keyword evidence="2" id="KW-0520">NAD</keyword>
<dbReference type="SUPFAM" id="SSF52283">
    <property type="entry name" value="Formate/glycerate dehydrogenase catalytic domain-like"/>
    <property type="match status" value="1"/>
</dbReference>
<evidence type="ECO:0000256" key="3">
    <source>
        <dbReference type="RuleBase" id="RU003719"/>
    </source>
</evidence>
<dbReference type="PANTHER" id="PTHR43333">
    <property type="entry name" value="2-HACID_DH_C DOMAIN-CONTAINING PROTEIN"/>
    <property type="match status" value="1"/>
</dbReference>
<comment type="caution">
    <text evidence="6">The sequence shown here is derived from an EMBL/GenBank/DDBJ whole genome shotgun (WGS) entry which is preliminary data.</text>
</comment>
<dbReference type="InterPro" id="IPR006139">
    <property type="entry name" value="D-isomer_2_OHA_DH_cat_dom"/>
</dbReference>
<dbReference type="Pfam" id="PF02826">
    <property type="entry name" value="2-Hacid_dh_C"/>
    <property type="match status" value="1"/>
</dbReference>
<evidence type="ECO:0000259" key="5">
    <source>
        <dbReference type="Pfam" id="PF02826"/>
    </source>
</evidence>